<feature type="transmembrane region" description="Helical" evidence="5">
    <location>
        <begin position="60"/>
        <end position="83"/>
    </location>
</feature>
<dbReference type="EMBL" id="JACSQY010000011">
    <property type="protein sequence ID" value="MBD7909299.1"/>
    <property type="molecule type" value="Genomic_DNA"/>
</dbReference>
<name>A0ABR8PMB7_9BACL</name>
<evidence type="ECO:0000256" key="2">
    <source>
        <dbReference type="ARBA" id="ARBA00022692"/>
    </source>
</evidence>
<keyword evidence="2 5" id="KW-0812">Transmembrane</keyword>
<feature type="transmembrane region" description="Helical" evidence="5">
    <location>
        <begin position="137"/>
        <end position="158"/>
    </location>
</feature>
<keyword evidence="1" id="KW-1003">Cell membrane</keyword>
<evidence type="ECO:0000313" key="6">
    <source>
        <dbReference type="EMBL" id="MBD7909299.1"/>
    </source>
</evidence>
<dbReference type="PANTHER" id="PTHR35529:SF2">
    <property type="entry name" value="SPORULATION PROTEIN YTAF-RELATED"/>
    <property type="match status" value="1"/>
</dbReference>
<evidence type="ECO:0000256" key="5">
    <source>
        <dbReference type="SAM" id="Phobius"/>
    </source>
</evidence>
<evidence type="ECO:0000256" key="1">
    <source>
        <dbReference type="ARBA" id="ARBA00022475"/>
    </source>
</evidence>
<keyword evidence="7" id="KW-1185">Reference proteome</keyword>
<evidence type="ECO:0000313" key="7">
    <source>
        <dbReference type="Proteomes" id="UP000659496"/>
    </source>
</evidence>
<comment type="caution">
    <text evidence="6">The sequence shown here is derived from an EMBL/GenBank/DDBJ whole genome shotgun (WGS) entry which is preliminary data.</text>
</comment>
<feature type="transmembrane region" description="Helical" evidence="5">
    <location>
        <begin position="170"/>
        <end position="188"/>
    </location>
</feature>
<organism evidence="6 7">
    <name type="scientific">Sporosarcina gallistercoris</name>
    <dbReference type="NCBI Taxonomy" id="2762245"/>
    <lineage>
        <taxon>Bacteria</taxon>
        <taxon>Bacillati</taxon>
        <taxon>Bacillota</taxon>
        <taxon>Bacilli</taxon>
        <taxon>Bacillales</taxon>
        <taxon>Caryophanaceae</taxon>
        <taxon>Sporosarcina</taxon>
    </lineage>
</organism>
<accession>A0ABR8PMB7</accession>
<dbReference type="InterPro" id="IPR003810">
    <property type="entry name" value="Mntp/YtaF"/>
</dbReference>
<reference evidence="6 7" key="1">
    <citation type="submission" date="2020-08" db="EMBL/GenBank/DDBJ databases">
        <title>A Genomic Blueprint of the Chicken Gut Microbiome.</title>
        <authorList>
            <person name="Gilroy R."/>
            <person name="Ravi A."/>
            <person name="Getino M."/>
            <person name="Pursley I."/>
            <person name="Horton D.L."/>
            <person name="Alikhan N.-F."/>
            <person name="Baker D."/>
            <person name="Gharbi K."/>
            <person name="Hall N."/>
            <person name="Watson M."/>
            <person name="Adriaenssens E.M."/>
            <person name="Foster-Nyarko E."/>
            <person name="Jarju S."/>
            <person name="Secka A."/>
            <person name="Antonio M."/>
            <person name="Oren A."/>
            <person name="Chaudhuri R."/>
            <person name="La Ragione R.M."/>
            <person name="Hildebrand F."/>
            <person name="Pallen M.J."/>
        </authorList>
    </citation>
    <scope>NUCLEOTIDE SEQUENCE [LARGE SCALE GENOMIC DNA]</scope>
    <source>
        <strain evidence="6 7">Sa3CUA8</strain>
    </source>
</reference>
<evidence type="ECO:0000256" key="4">
    <source>
        <dbReference type="ARBA" id="ARBA00023136"/>
    </source>
</evidence>
<dbReference type="Proteomes" id="UP000659496">
    <property type="component" value="Unassembled WGS sequence"/>
</dbReference>
<gene>
    <name evidence="6" type="ORF">H9659_13260</name>
</gene>
<proteinExistence type="predicted"/>
<keyword evidence="3 5" id="KW-1133">Transmembrane helix</keyword>
<protein>
    <submittedName>
        <fullName evidence="6">Manganese efflux pump</fullName>
    </submittedName>
</protein>
<sequence>MQWMMILLLGIAANLDNLGIGLAYGIQKTKIPLRSNVTIALVSMVVTYFAMVTGDTLSTYISVGTADLIGGLLLGSIGIWMMLQPKPVQPNPFEDPAVADIDGDRIISIHEALPLGFLLSANCLAAGFGMGVSGSSMLGTISSVGFFSFITIGASHRFGELLARTWIGKYPAGIAGGLLILIGFTEVFF</sequence>
<dbReference type="Pfam" id="PF02659">
    <property type="entry name" value="Mntp"/>
    <property type="match status" value="1"/>
</dbReference>
<keyword evidence="4 5" id="KW-0472">Membrane</keyword>
<evidence type="ECO:0000256" key="3">
    <source>
        <dbReference type="ARBA" id="ARBA00022989"/>
    </source>
</evidence>
<feature type="transmembrane region" description="Helical" evidence="5">
    <location>
        <begin position="35"/>
        <end position="53"/>
    </location>
</feature>
<dbReference type="PANTHER" id="PTHR35529">
    <property type="entry name" value="MANGANESE EFFLUX PUMP MNTP-RELATED"/>
    <property type="match status" value="1"/>
</dbReference>